<reference evidence="19" key="2">
    <citation type="submission" date="2025-09" db="UniProtKB">
        <authorList>
            <consortium name="Ensembl"/>
        </authorList>
    </citation>
    <scope>IDENTIFICATION</scope>
</reference>
<feature type="domain" description="Kinesin motor" evidence="18">
    <location>
        <begin position="182"/>
        <end position="510"/>
    </location>
</feature>
<protein>
    <recommendedName>
        <fullName evidence="14">Kinesin-like protein KIF14</fullName>
    </recommendedName>
</protein>
<dbReference type="FunFam" id="2.60.200.20:FF:000020">
    <property type="entry name" value="Kinesin family member 14"/>
    <property type="match status" value="1"/>
</dbReference>
<comment type="subunit">
    <text evidence="13">Directly interacts with PRC1 within a complex also containing KIF4A, KIF20A and KIF23; targets to the central spindle. Directly interacts with CIT depending on the activation state of the kinase (stronger interaction with the kinase-dead form); targets to the midbody. Interacts with ARRB2; the interaction is detected in the nucleus upon OR1D2 stimulation. Interacts with AKT1; the interaction is detected in the plasma membrane upon INS stimulation and promotes AKT1 phosphorylation. Interacts with SVIL; at midbody during cytokinesis. Interacts with RADIL (via PDZ domain); recruits RADIL to the microtubule network restricting RADIL from interaction with activated RAP1A.</text>
</comment>
<sequence length="1338" mass="149268">MSKTVTQSLFPPLKRKVLVDRTEQSEQEKTVSIKVPVSKRCSFQTSMSDDPHLMMKPETSKHLRRSPGQMCILENGPKVAKSRLPLSVKYFGPSPLNCDQITETLGSKTAKPSKGSDVPGKEAVKNTANVQSPVHPHGTPVRDTIYSSMDGHDENLKEGSRGHVKEQWRTSSKGGSSGESSAISVAVRVRPLTQREQQVGTKCVVSLSGKEILIHHPHTNRQLTFSYDYCFGSQNPEDKGYASQEVVYCLLAQPLLDKVFEGYNTCLFAYGQTGSGKSYTMTGYADEVGLIPRFCKEIFWKVNLTQQEEVKHRIELSYFEVYNERIHDLLTSSKDANAKKKALKVREHPILGPYTWLELGNKQRATAATSVNERSSRSHSVFKLVVAQTKREHLEGEAHDHMLVSHVNLVDLSGSERCNLAQTSGLRTQEGASINKSLLTLGKVISALSEMSQFKRKCFIPYRDSVLTWLLKESLGGNSKTAMIATISPTAAHVEETLSTLRYASQARSIVNVAKVNEDSNAVLIRELKAEIEKLRAAQQCSQGIDVLKYEASLREIQYLKEQLAERERELAESQKSWQEKLTLAEQHKREEEQELQKAGVCFKVDNCLPNLVNLNKDPQLSEMLLYILKEGETRVGSLHPDSEHDIQLTGALISVDHCVITNVQGVVTLSPIPDARTFVNGNLLVEAVTLHHGDRVILGGNHYFRFNHPMEVKNGRRASLMPAGGADGLRDFEFAKNELVEAQKQRIEMEVEEARLQAQKEMMEELQMAKELAQQELWAQRRLYEDRIKQLEEQLVSFLECLPHFKAIARNRPPLFSHSNCDTQQKRSKFLDLLEQEKEKLAQEMELLQQTRAAKEQERKIASAENQAQWTALQLSIMLQEVNVISKSLNKHTLFSRYDLPAMNGEPTTVCIRVTNTKLGICTLWNLEKFEERLVSMREMYQGSYDGNGDSLFYDLTGTWEAVVKPPSPSRYRQTGGVPHCAAVCKMLIDSAMEALGKEEESGSLLLKMLLDLKAVLDSSAAIAQACEQLSDDRSIQPHCIKVSSAIDQLAICVRLLETCVPGSGALKDHLEAEVKKLGGNVAFLLNGCECEITSMILESKEQIEQSVIAVASWLGRLMVAVGPEANLERTEVRLNFCRGEVGMTVQLSIKMLLPQMLTLLPVCERLLAEEVRRQLLSVGSSLQCFMEKCKIFWVSVCGKGRGCAVLGIISIGWLKQATETFSKTAVLLAKTFDALCSAAHAKSPHQSVYQLAVVTKQTEAAASQIHSSARDLLQLAQRLGSDNCLRLGMEALKNKRQLPMNPGPDSSIHLRGRSGNYVRVAVAKLNQALIKREPLP</sequence>
<dbReference type="InterPro" id="IPR000253">
    <property type="entry name" value="FHA_dom"/>
</dbReference>
<organism evidence="19 20">
    <name type="scientific">Chrysemys picta bellii</name>
    <name type="common">Western painted turtle</name>
    <name type="synonym">Emys bellii</name>
    <dbReference type="NCBI Taxonomy" id="8478"/>
    <lineage>
        <taxon>Eukaryota</taxon>
        <taxon>Metazoa</taxon>
        <taxon>Chordata</taxon>
        <taxon>Craniata</taxon>
        <taxon>Vertebrata</taxon>
        <taxon>Euteleostomi</taxon>
        <taxon>Archelosauria</taxon>
        <taxon>Testudinata</taxon>
        <taxon>Testudines</taxon>
        <taxon>Cryptodira</taxon>
        <taxon>Durocryptodira</taxon>
        <taxon>Testudinoidea</taxon>
        <taxon>Emydidae</taxon>
        <taxon>Chrysemys</taxon>
    </lineage>
</organism>
<dbReference type="FunFam" id="3.40.850.10:FF:000042">
    <property type="entry name" value="Kinesin family member 14"/>
    <property type="match status" value="1"/>
</dbReference>
<feature type="region of interest" description="Disordered" evidence="17">
    <location>
        <begin position="156"/>
        <end position="182"/>
    </location>
</feature>
<evidence type="ECO:0000256" key="5">
    <source>
        <dbReference type="ARBA" id="ARBA00022553"/>
    </source>
</evidence>
<evidence type="ECO:0000256" key="17">
    <source>
        <dbReference type="SAM" id="MobiDB-lite"/>
    </source>
</evidence>
<accession>A0A8C3IYY5</accession>
<comment type="subcellular location">
    <subcellularLocation>
        <location evidence="2">Cytoplasm</location>
        <location evidence="2">Cytoskeleton</location>
        <location evidence="2">Spindle</location>
    </subcellularLocation>
    <subcellularLocation>
        <location evidence="3">Midbody</location>
    </subcellularLocation>
    <subcellularLocation>
        <location evidence="1">Nucleus</location>
    </subcellularLocation>
</comment>
<evidence type="ECO:0000256" key="8">
    <source>
        <dbReference type="ARBA" id="ARBA00022840"/>
    </source>
</evidence>
<evidence type="ECO:0000256" key="3">
    <source>
        <dbReference type="ARBA" id="ARBA00004214"/>
    </source>
</evidence>
<dbReference type="Pfam" id="PF00498">
    <property type="entry name" value="FHA"/>
    <property type="match status" value="1"/>
</dbReference>
<dbReference type="Gene3D" id="2.60.200.20">
    <property type="match status" value="1"/>
</dbReference>
<dbReference type="PROSITE" id="PS50067">
    <property type="entry name" value="KINESIN_MOTOR_2"/>
    <property type="match status" value="1"/>
</dbReference>
<dbReference type="GO" id="GO:0007018">
    <property type="term" value="P:microtubule-based movement"/>
    <property type="evidence" value="ECO:0007669"/>
    <property type="project" value="InterPro"/>
</dbReference>
<keyword evidence="7 15" id="KW-0547">Nucleotide-binding</keyword>
<keyword evidence="8 15" id="KW-0067">ATP-binding</keyword>
<keyword evidence="4" id="KW-0963">Cytoplasm</keyword>
<dbReference type="GO" id="GO:0003777">
    <property type="term" value="F:microtubule motor activity"/>
    <property type="evidence" value="ECO:0007669"/>
    <property type="project" value="InterPro"/>
</dbReference>
<evidence type="ECO:0000256" key="14">
    <source>
        <dbReference type="ARBA" id="ARBA00073220"/>
    </source>
</evidence>
<feature type="compositionally biased region" description="Low complexity" evidence="17">
    <location>
        <begin position="171"/>
        <end position="182"/>
    </location>
</feature>
<reference evidence="19" key="1">
    <citation type="submission" date="2025-08" db="UniProtKB">
        <authorList>
            <consortium name="Ensembl"/>
        </authorList>
    </citation>
    <scope>IDENTIFICATION</scope>
</reference>
<evidence type="ECO:0000256" key="9">
    <source>
        <dbReference type="ARBA" id="ARBA00023054"/>
    </source>
</evidence>
<evidence type="ECO:0000256" key="15">
    <source>
        <dbReference type="PROSITE-ProRule" id="PRU00283"/>
    </source>
</evidence>
<keyword evidence="11" id="KW-0206">Cytoskeleton</keyword>
<dbReference type="Pfam" id="PF23313">
    <property type="entry name" value="4HB_KIF14"/>
    <property type="match status" value="1"/>
</dbReference>
<feature type="compositionally biased region" description="Basic and acidic residues" evidence="17">
    <location>
        <begin position="156"/>
        <end position="168"/>
    </location>
</feature>
<keyword evidence="12" id="KW-0539">Nucleus</keyword>
<dbReference type="GO" id="GO:0005874">
    <property type="term" value="C:microtubule"/>
    <property type="evidence" value="ECO:0007669"/>
    <property type="project" value="UniProtKB-KW"/>
</dbReference>
<dbReference type="SUPFAM" id="SSF52540">
    <property type="entry name" value="P-loop containing nucleoside triphosphate hydrolases"/>
    <property type="match status" value="1"/>
</dbReference>
<evidence type="ECO:0000313" key="20">
    <source>
        <dbReference type="Proteomes" id="UP000694380"/>
    </source>
</evidence>
<keyword evidence="9 16" id="KW-0175">Coiled coil</keyword>
<comment type="similarity">
    <text evidence="15">Belongs to the TRAFAC class myosin-kinesin ATPase superfamily. Kinesin family.</text>
</comment>
<dbReference type="SMART" id="SM00240">
    <property type="entry name" value="FHA"/>
    <property type="match status" value="1"/>
</dbReference>
<dbReference type="GeneTree" id="ENSGT00940000156834"/>
<dbReference type="Pfam" id="PF16183">
    <property type="entry name" value="Kinesin_assoc"/>
    <property type="match status" value="1"/>
</dbReference>
<dbReference type="PRINTS" id="PR00380">
    <property type="entry name" value="KINESINHEAVY"/>
</dbReference>
<dbReference type="Ensembl" id="ENSCPBT00000047995.1">
    <property type="protein sequence ID" value="ENSCPBP00000040965.1"/>
    <property type="gene ID" value="ENSCPBG00000028118.1"/>
</dbReference>
<dbReference type="InterPro" id="IPR001752">
    <property type="entry name" value="Kinesin_motor_dom"/>
</dbReference>
<dbReference type="GO" id="GO:0008017">
    <property type="term" value="F:microtubule binding"/>
    <property type="evidence" value="ECO:0007669"/>
    <property type="project" value="InterPro"/>
</dbReference>
<dbReference type="GO" id="GO:0043066">
    <property type="term" value="P:negative regulation of apoptotic process"/>
    <property type="evidence" value="ECO:0007669"/>
    <property type="project" value="UniProtKB-ARBA"/>
</dbReference>
<evidence type="ECO:0000256" key="2">
    <source>
        <dbReference type="ARBA" id="ARBA00004186"/>
    </source>
</evidence>
<name>A0A8C3IYY5_CHRPI</name>
<evidence type="ECO:0000256" key="12">
    <source>
        <dbReference type="ARBA" id="ARBA00023242"/>
    </source>
</evidence>
<dbReference type="InterPro" id="IPR056523">
    <property type="entry name" value="4HB_KIF14"/>
</dbReference>
<keyword evidence="10 15" id="KW-0505">Motor protein</keyword>
<evidence type="ECO:0000256" key="7">
    <source>
        <dbReference type="ARBA" id="ARBA00022741"/>
    </source>
</evidence>
<evidence type="ECO:0000256" key="13">
    <source>
        <dbReference type="ARBA" id="ARBA00064520"/>
    </source>
</evidence>
<dbReference type="Gene3D" id="3.40.850.10">
    <property type="entry name" value="Kinesin motor domain"/>
    <property type="match status" value="1"/>
</dbReference>
<evidence type="ECO:0000256" key="11">
    <source>
        <dbReference type="ARBA" id="ARBA00023212"/>
    </source>
</evidence>
<dbReference type="PANTHER" id="PTHR47117">
    <property type="entry name" value="STAR-RELATED LIPID TRANSFER PROTEIN 9"/>
    <property type="match status" value="1"/>
</dbReference>
<dbReference type="Pfam" id="PF00225">
    <property type="entry name" value="Kinesin"/>
    <property type="match status" value="1"/>
</dbReference>
<keyword evidence="6" id="KW-0493">Microtubule</keyword>
<keyword evidence="5" id="KW-0597">Phosphoprotein</keyword>
<feature type="coiled-coil region" evidence="16">
    <location>
        <begin position="550"/>
        <end position="595"/>
    </location>
</feature>
<dbReference type="Proteomes" id="UP000694380">
    <property type="component" value="Unplaced"/>
</dbReference>
<dbReference type="SMART" id="SM00129">
    <property type="entry name" value="KISc"/>
    <property type="match status" value="1"/>
</dbReference>
<dbReference type="GO" id="GO:0005634">
    <property type="term" value="C:nucleus"/>
    <property type="evidence" value="ECO:0007669"/>
    <property type="project" value="UniProtKB-SubCell"/>
</dbReference>
<dbReference type="GO" id="GO:0005819">
    <property type="term" value="C:spindle"/>
    <property type="evidence" value="ECO:0007669"/>
    <property type="project" value="UniProtKB-SubCell"/>
</dbReference>
<evidence type="ECO:0000256" key="16">
    <source>
        <dbReference type="SAM" id="Coils"/>
    </source>
</evidence>
<dbReference type="GO" id="GO:0030496">
    <property type="term" value="C:midbody"/>
    <property type="evidence" value="ECO:0007669"/>
    <property type="project" value="UniProtKB-SubCell"/>
</dbReference>
<feature type="coiled-coil region" evidence="16">
    <location>
        <begin position="832"/>
        <end position="868"/>
    </location>
</feature>
<evidence type="ECO:0000256" key="10">
    <source>
        <dbReference type="ARBA" id="ARBA00023175"/>
    </source>
</evidence>
<evidence type="ECO:0000256" key="4">
    <source>
        <dbReference type="ARBA" id="ARBA00022490"/>
    </source>
</evidence>
<proteinExistence type="inferred from homology"/>
<evidence type="ECO:0000256" key="6">
    <source>
        <dbReference type="ARBA" id="ARBA00022701"/>
    </source>
</evidence>
<dbReference type="GO" id="GO:0005524">
    <property type="term" value="F:ATP binding"/>
    <property type="evidence" value="ECO:0007669"/>
    <property type="project" value="UniProtKB-UniRule"/>
</dbReference>
<dbReference type="SUPFAM" id="SSF49879">
    <property type="entry name" value="SMAD/FHA domain"/>
    <property type="match status" value="1"/>
</dbReference>
<dbReference type="CDD" id="cd22707">
    <property type="entry name" value="FHA_KIF14"/>
    <property type="match status" value="1"/>
</dbReference>
<evidence type="ECO:0000313" key="19">
    <source>
        <dbReference type="Ensembl" id="ENSCPBP00000040965.1"/>
    </source>
</evidence>
<evidence type="ECO:0000256" key="1">
    <source>
        <dbReference type="ARBA" id="ARBA00004123"/>
    </source>
</evidence>
<dbReference type="InterPro" id="IPR036961">
    <property type="entry name" value="Kinesin_motor_dom_sf"/>
</dbReference>
<evidence type="ECO:0000259" key="18">
    <source>
        <dbReference type="PROSITE" id="PS50067"/>
    </source>
</evidence>
<dbReference type="PANTHER" id="PTHR47117:SF3">
    <property type="entry name" value="KINESIN FAMILY MEMBER 14-LIKE"/>
    <property type="match status" value="1"/>
</dbReference>
<keyword evidence="20" id="KW-1185">Reference proteome</keyword>
<dbReference type="InterPro" id="IPR032405">
    <property type="entry name" value="Kinesin_assoc"/>
</dbReference>
<feature type="binding site" evidence="15">
    <location>
        <begin position="271"/>
        <end position="278"/>
    </location>
    <ligand>
        <name>ATP</name>
        <dbReference type="ChEBI" id="CHEBI:30616"/>
    </ligand>
</feature>
<dbReference type="InterPro" id="IPR008984">
    <property type="entry name" value="SMAD_FHA_dom_sf"/>
</dbReference>
<dbReference type="InterPro" id="IPR027417">
    <property type="entry name" value="P-loop_NTPase"/>
</dbReference>
<feature type="coiled-coil region" evidence="16">
    <location>
        <begin position="733"/>
        <end position="795"/>
    </location>
</feature>
<dbReference type="OMA" id="INMARIN"/>